<protein>
    <recommendedName>
        <fullName evidence="4">2-amino-4-hydroxy-6-hydroxymethyldihydropteridine pyrophosphokinase</fullName>
        <ecNumber evidence="3">2.7.6.3</ecNumber>
    </recommendedName>
    <alternativeName>
        <fullName evidence="11">6-hydroxymethyl-7,8-dihydropterin pyrophosphokinase</fullName>
    </alternativeName>
    <alternativeName>
        <fullName evidence="12">7,8-dihydro-6-hydroxymethylpterin-pyrophosphokinase</fullName>
    </alternativeName>
</protein>
<accession>D1C537</accession>
<dbReference type="InterPro" id="IPR000550">
    <property type="entry name" value="Hppk"/>
</dbReference>
<gene>
    <name evidence="14" type="ordered locus">Sthe_1922</name>
</gene>
<evidence type="ECO:0000256" key="1">
    <source>
        <dbReference type="ARBA" id="ARBA00005051"/>
    </source>
</evidence>
<dbReference type="EMBL" id="CP001823">
    <property type="protein sequence ID" value="ACZ39354.1"/>
    <property type="molecule type" value="Genomic_DNA"/>
</dbReference>
<dbReference type="HOGENOM" id="CLU_097916_2_3_0"/>
<evidence type="ECO:0000256" key="11">
    <source>
        <dbReference type="ARBA" id="ARBA00029766"/>
    </source>
</evidence>
<dbReference type="OrthoDB" id="9808041at2"/>
<keyword evidence="6" id="KW-0547">Nucleotide-binding</keyword>
<evidence type="ECO:0000256" key="2">
    <source>
        <dbReference type="ARBA" id="ARBA00005810"/>
    </source>
</evidence>
<comment type="similarity">
    <text evidence="2">Belongs to the HPPK family.</text>
</comment>
<comment type="pathway">
    <text evidence="1">Cofactor biosynthesis; tetrahydrofolate biosynthesis; 2-amino-4-hydroxy-6-hydroxymethyl-7,8-dihydropteridine diphosphate from 7,8-dihydroneopterin triphosphate: step 4/4.</text>
</comment>
<dbReference type="GO" id="GO:0046654">
    <property type="term" value="P:tetrahydrofolate biosynthetic process"/>
    <property type="evidence" value="ECO:0007669"/>
    <property type="project" value="UniProtKB-UniPathway"/>
</dbReference>
<keyword evidence="5 14" id="KW-0808">Transferase</keyword>
<keyword evidence="15" id="KW-1185">Reference proteome</keyword>
<keyword evidence="8" id="KW-0067">ATP-binding</keyword>
<evidence type="ECO:0000256" key="6">
    <source>
        <dbReference type="ARBA" id="ARBA00022741"/>
    </source>
</evidence>
<dbReference type="Gene3D" id="3.30.70.560">
    <property type="entry name" value="7,8-Dihydro-6-hydroxymethylpterin-pyrophosphokinase HPPK"/>
    <property type="match status" value="1"/>
</dbReference>
<dbReference type="GO" id="GO:0046656">
    <property type="term" value="P:folic acid biosynthetic process"/>
    <property type="evidence" value="ECO:0007669"/>
    <property type="project" value="UniProtKB-KW"/>
</dbReference>
<comment type="function">
    <text evidence="10">Catalyzes the transfer of pyrophosphate from adenosine triphosphate (ATP) to 6-hydroxymethyl-7,8-dihydropterin, an enzymatic step in folate biosynthesis pathway.</text>
</comment>
<keyword evidence="9" id="KW-0289">Folate biosynthesis</keyword>
<keyword evidence="7 14" id="KW-0418">Kinase</keyword>
<name>D1C537_SPHTD</name>
<evidence type="ECO:0000313" key="15">
    <source>
        <dbReference type="Proteomes" id="UP000002027"/>
    </source>
</evidence>
<dbReference type="EC" id="2.7.6.3" evidence="3"/>
<sequence>MARAYFGLGANLGDPAAALRSAVDALRQHGTLVAVSSLYETAPVGYTDQPAFLNAVIALDTDESPEALLAAAFEAERARGRVRTFRNAPRTLDVDLLLYDDLCRDDPDLTIPHPRLHERAFVLVPLSEIAPDISHPRLGRSVRDLLAALGDTSADVRLVAGPEWVTE</sequence>
<dbReference type="InParanoid" id="D1C537"/>
<reference evidence="14 15" key="2">
    <citation type="journal article" date="2010" name="Stand. Genomic Sci.">
        <title>Complete genome sequence of Desulfohalobium retbaense type strain (HR(100)).</title>
        <authorList>
            <person name="Spring S."/>
            <person name="Nolan M."/>
            <person name="Lapidus A."/>
            <person name="Glavina Del Rio T."/>
            <person name="Copeland A."/>
            <person name="Tice H."/>
            <person name="Cheng J.F."/>
            <person name="Lucas S."/>
            <person name="Land M."/>
            <person name="Chen F."/>
            <person name="Bruce D."/>
            <person name="Goodwin L."/>
            <person name="Pitluck S."/>
            <person name="Ivanova N."/>
            <person name="Mavromatis K."/>
            <person name="Mikhailova N."/>
            <person name="Pati A."/>
            <person name="Chen A."/>
            <person name="Palaniappan K."/>
            <person name="Hauser L."/>
            <person name="Chang Y.J."/>
            <person name="Jeffries C.D."/>
            <person name="Munk C."/>
            <person name="Kiss H."/>
            <person name="Chain P."/>
            <person name="Han C."/>
            <person name="Brettin T."/>
            <person name="Detter J.C."/>
            <person name="Schuler E."/>
            <person name="Goker M."/>
            <person name="Rohde M."/>
            <person name="Bristow J."/>
            <person name="Eisen J.A."/>
            <person name="Markowitz V."/>
            <person name="Hugenholtz P."/>
            <person name="Kyrpides N.C."/>
            <person name="Klenk H.P."/>
        </authorList>
    </citation>
    <scope>NUCLEOTIDE SEQUENCE [LARGE SCALE GENOMIC DNA]</scope>
    <source>
        <strain evidence="15">ATCC 49802 / DSM 20745 / S 6022</strain>
    </source>
</reference>
<evidence type="ECO:0000259" key="13">
    <source>
        <dbReference type="PROSITE" id="PS00794"/>
    </source>
</evidence>
<evidence type="ECO:0000256" key="8">
    <source>
        <dbReference type="ARBA" id="ARBA00022840"/>
    </source>
</evidence>
<evidence type="ECO:0000256" key="5">
    <source>
        <dbReference type="ARBA" id="ARBA00022679"/>
    </source>
</evidence>
<dbReference type="InterPro" id="IPR035907">
    <property type="entry name" value="Hppk_sf"/>
</dbReference>
<dbReference type="UniPathway" id="UPA00077">
    <property type="reaction ID" value="UER00155"/>
</dbReference>
<dbReference type="Proteomes" id="UP000002027">
    <property type="component" value="Chromosome 1"/>
</dbReference>
<evidence type="ECO:0000256" key="3">
    <source>
        <dbReference type="ARBA" id="ARBA00013253"/>
    </source>
</evidence>
<evidence type="ECO:0000256" key="12">
    <source>
        <dbReference type="ARBA" id="ARBA00033413"/>
    </source>
</evidence>
<dbReference type="eggNOG" id="COG0801">
    <property type="taxonomic scope" value="Bacteria"/>
</dbReference>
<dbReference type="STRING" id="479434.Sthe_1922"/>
<evidence type="ECO:0000256" key="7">
    <source>
        <dbReference type="ARBA" id="ARBA00022777"/>
    </source>
</evidence>
<dbReference type="FunCoup" id="D1C537">
    <property type="interactions" value="375"/>
</dbReference>
<proteinExistence type="inferred from homology"/>
<dbReference type="AlphaFoldDB" id="D1C537"/>
<organism evidence="14 15">
    <name type="scientific">Sphaerobacter thermophilus (strain ATCC 49802 / DSM 20745 / KCCM 41009 / NCIMB 13125 / S 6022)</name>
    <dbReference type="NCBI Taxonomy" id="479434"/>
    <lineage>
        <taxon>Bacteria</taxon>
        <taxon>Pseudomonadati</taxon>
        <taxon>Thermomicrobiota</taxon>
        <taxon>Thermomicrobia</taxon>
        <taxon>Sphaerobacterales</taxon>
        <taxon>Sphaerobacterineae</taxon>
        <taxon>Sphaerobacteraceae</taxon>
        <taxon>Sphaerobacter</taxon>
    </lineage>
</organism>
<evidence type="ECO:0000256" key="10">
    <source>
        <dbReference type="ARBA" id="ARBA00029409"/>
    </source>
</evidence>
<dbReference type="CDD" id="cd00483">
    <property type="entry name" value="HPPK"/>
    <property type="match status" value="1"/>
</dbReference>
<feature type="domain" description="7,8-dihydro-6-hydroxymethylpterin-pyrophosphokinase" evidence="13">
    <location>
        <begin position="86"/>
        <end position="97"/>
    </location>
</feature>
<dbReference type="NCBIfam" id="TIGR01498">
    <property type="entry name" value="folK"/>
    <property type="match status" value="1"/>
</dbReference>
<dbReference type="GO" id="GO:0003848">
    <property type="term" value="F:2-amino-4-hydroxy-6-hydroxymethyldihydropteridine diphosphokinase activity"/>
    <property type="evidence" value="ECO:0007669"/>
    <property type="project" value="UniProtKB-EC"/>
</dbReference>
<dbReference type="PROSITE" id="PS00794">
    <property type="entry name" value="HPPK"/>
    <property type="match status" value="1"/>
</dbReference>
<evidence type="ECO:0000256" key="9">
    <source>
        <dbReference type="ARBA" id="ARBA00022909"/>
    </source>
</evidence>
<dbReference type="PANTHER" id="PTHR43071">
    <property type="entry name" value="2-AMINO-4-HYDROXY-6-HYDROXYMETHYLDIHYDROPTERIDINE PYROPHOSPHOKINASE"/>
    <property type="match status" value="1"/>
</dbReference>
<dbReference type="PANTHER" id="PTHR43071:SF1">
    <property type="entry name" value="2-AMINO-4-HYDROXY-6-HYDROXYMETHYLDIHYDROPTERIDINE PYROPHOSPHOKINASE"/>
    <property type="match status" value="1"/>
</dbReference>
<dbReference type="GO" id="GO:0016301">
    <property type="term" value="F:kinase activity"/>
    <property type="evidence" value="ECO:0007669"/>
    <property type="project" value="UniProtKB-KW"/>
</dbReference>
<dbReference type="KEGG" id="sti:Sthe_1922"/>
<dbReference type="GO" id="GO:0005524">
    <property type="term" value="F:ATP binding"/>
    <property type="evidence" value="ECO:0007669"/>
    <property type="project" value="UniProtKB-KW"/>
</dbReference>
<dbReference type="Pfam" id="PF01288">
    <property type="entry name" value="HPPK"/>
    <property type="match status" value="1"/>
</dbReference>
<evidence type="ECO:0000313" key="14">
    <source>
        <dbReference type="EMBL" id="ACZ39354.1"/>
    </source>
</evidence>
<dbReference type="SUPFAM" id="SSF55083">
    <property type="entry name" value="6-hydroxymethyl-7,8-dihydropterin pyrophosphokinase, HPPK"/>
    <property type="match status" value="1"/>
</dbReference>
<evidence type="ECO:0000256" key="4">
    <source>
        <dbReference type="ARBA" id="ARBA00016218"/>
    </source>
</evidence>
<reference evidence="15" key="1">
    <citation type="submission" date="2009-11" db="EMBL/GenBank/DDBJ databases">
        <title>The complete chromosome 1 of Sphaerobacter thermophilus DSM 20745.</title>
        <authorList>
            <person name="Lucas S."/>
            <person name="Copeland A."/>
            <person name="Lapidus A."/>
            <person name="Glavina del Rio T."/>
            <person name="Dalin E."/>
            <person name="Tice H."/>
            <person name="Bruce D."/>
            <person name="Goodwin L."/>
            <person name="Pitluck S."/>
            <person name="Kyrpides N."/>
            <person name="Mavromatis K."/>
            <person name="Ivanova N."/>
            <person name="Mikhailova N."/>
            <person name="LaButti K.M."/>
            <person name="Clum A."/>
            <person name="Sun H.I."/>
            <person name="Brettin T."/>
            <person name="Detter J.C."/>
            <person name="Han C."/>
            <person name="Larimer F."/>
            <person name="Land M."/>
            <person name="Hauser L."/>
            <person name="Markowitz V."/>
            <person name="Cheng J.F."/>
            <person name="Hugenholtz P."/>
            <person name="Woyke T."/>
            <person name="Wu D."/>
            <person name="Steenblock K."/>
            <person name="Schneider S."/>
            <person name="Pukall R."/>
            <person name="Goeker M."/>
            <person name="Klenk H.P."/>
            <person name="Eisen J.A."/>
        </authorList>
    </citation>
    <scope>NUCLEOTIDE SEQUENCE [LARGE SCALE GENOMIC DNA]</scope>
    <source>
        <strain evidence="15">ATCC 49802 / DSM 20745 / S 6022</strain>
    </source>
</reference>
<dbReference type="RefSeq" id="WP_012872400.1">
    <property type="nucleotide sequence ID" value="NC_013523.1"/>
</dbReference>